<accession>A0ABU3VDY7</accession>
<evidence type="ECO:0000256" key="3">
    <source>
        <dbReference type="ARBA" id="ARBA00023163"/>
    </source>
</evidence>
<reference evidence="6" key="1">
    <citation type="submission" date="2023-05" db="EMBL/GenBank/DDBJ databases">
        <title>Sedimentitalea sp. nov. JM2-8.</title>
        <authorList>
            <person name="Huang J."/>
        </authorList>
    </citation>
    <scope>NUCLEOTIDE SEQUENCE [LARGE SCALE GENOMIC DNA]</scope>
    <source>
        <strain evidence="6">KHS03</strain>
    </source>
</reference>
<dbReference type="InterPro" id="IPR018060">
    <property type="entry name" value="HTH_AraC"/>
</dbReference>
<gene>
    <name evidence="5" type="ORF">QO231_10610</name>
</gene>
<comment type="caution">
    <text evidence="5">The sequence shown here is derived from an EMBL/GenBank/DDBJ whole genome shotgun (WGS) entry which is preliminary data.</text>
</comment>
<evidence type="ECO:0000313" key="6">
    <source>
        <dbReference type="Proteomes" id="UP001255416"/>
    </source>
</evidence>
<dbReference type="SUPFAM" id="SSF46689">
    <property type="entry name" value="Homeodomain-like"/>
    <property type="match status" value="2"/>
</dbReference>
<sequence>MAQTDPLAAKALLSGFPILRTQDLSEARAVVGRAFCDHRLDMRRGAQLRVSHDHVCGADVSLNTLAYGAEVEIDPGQLQNFYLLQFPLAGAARIEHRGETVEACTETATILNPDRDTRMIWGVGCRKLLLQVNRGHLERVAEDLIGAPLHGPVRFDPRVDLTQTAGRRLFRQVISAARAATHGNLWRDGAGLNEAWIERELAAVLLDSQPSNISHMLWRVARAPTSREVRRGLDYLHANISEPLRVEDIAREAGLNIRSLQLGFKAAYGVSPMRYLRDVRLDAARYLLSRRQNRESVTQVAYSVGFSHLGRFSKDYRARFGTRPSAG</sequence>
<dbReference type="PANTHER" id="PTHR46796">
    <property type="entry name" value="HTH-TYPE TRANSCRIPTIONAL ACTIVATOR RHAS-RELATED"/>
    <property type="match status" value="1"/>
</dbReference>
<keyword evidence="3" id="KW-0804">Transcription</keyword>
<dbReference type="PROSITE" id="PS01124">
    <property type="entry name" value="HTH_ARAC_FAMILY_2"/>
    <property type="match status" value="1"/>
</dbReference>
<dbReference type="RefSeq" id="WP_316775905.1">
    <property type="nucleotide sequence ID" value="NZ_JASMWN010000006.1"/>
</dbReference>
<dbReference type="Pfam" id="PF14525">
    <property type="entry name" value="AraC_binding_2"/>
    <property type="match status" value="1"/>
</dbReference>
<protein>
    <submittedName>
        <fullName evidence="5">AraC family transcriptional regulator</fullName>
    </submittedName>
</protein>
<evidence type="ECO:0000256" key="1">
    <source>
        <dbReference type="ARBA" id="ARBA00023015"/>
    </source>
</evidence>
<dbReference type="EMBL" id="JASMWN010000006">
    <property type="protein sequence ID" value="MDU9004303.1"/>
    <property type="molecule type" value="Genomic_DNA"/>
</dbReference>
<dbReference type="InterPro" id="IPR009057">
    <property type="entry name" value="Homeodomain-like_sf"/>
</dbReference>
<dbReference type="InterPro" id="IPR050204">
    <property type="entry name" value="AraC_XylS_family_regulators"/>
</dbReference>
<keyword evidence="2" id="KW-0238">DNA-binding</keyword>
<dbReference type="SMART" id="SM00342">
    <property type="entry name" value="HTH_ARAC"/>
    <property type="match status" value="1"/>
</dbReference>
<keyword evidence="1" id="KW-0805">Transcription regulation</keyword>
<dbReference type="PANTHER" id="PTHR46796:SF12">
    <property type="entry name" value="HTH-TYPE DNA-BINDING TRANSCRIPTIONAL ACTIVATOR EUTR"/>
    <property type="match status" value="1"/>
</dbReference>
<dbReference type="InterPro" id="IPR035418">
    <property type="entry name" value="AraC-bd_2"/>
</dbReference>
<keyword evidence="6" id="KW-1185">Reference proteome</keyword>
<evidence type="ECO:0000259" key="4">
    <source>
        <dbReference type="PROSITE" id="PS01124"/>
    </source>
</evidence>
<evidence type="ECO:0000256" key="2">
    <source>
        <dbReference type="ARBA" id="ARBA00023125"/>
    </source>
</evidence>
<feature type="domain" description="HTH araC/xylS-type" evidence="4">
    <location>
        <begin position="230"/>
        <end position="327"/>
    </location>
</feature>
<name>A0ABU3VDY7_9RHOB</name>
<dbReference type="Pfam" id="PF12833">
    <property type="entry name" value="HTH_18"/>
    <property type="match status" value="1"/>
</dbReference>
<evidence type="ECO:0000313" key="5">
    <source>
        <dbReference type="EMBL" id="MDU9004303.1"/>
    </source>
</evidence>
<dbReference type="Proteomes" id="UP001255416">
    <property type="component" value="Unassembled WGS sequence"/>
</dbReference>
<dbReference type="Gene3D" id="1.10.10.60">
    <property type="entry name" value="Homeodomain-like"/>
    <property type="match status" value="1"/>
</dbReference>
<organism evidence="5 6">
    <name type="scientific">Sedimentitalea todarodis</name>
    <dbReference type="NCBI Taxonomy" id="1631240"/>
    <lineage>
        <taxon>Bacteria</taxon>
        <taxon>Pseudomonadati</taxon>
        <taxon>Pseudomonadota</taxon>
        <taxon>Alphaproteobacteria</taxon>
        <taxon>Rhodobacterales</taxon>
        <taxon>Paracoccaceae</taxon>
        <taxon>Sedimentitalea</taxon>
    </lineage>
</organism>
<proteinExistence type="predicted"/>